<evidence type="ECO:0000313" key="2">
    <source>
        <dbReference type="Proteomes" id="UP000272706"/>
    </source>
</evidence>
<dbReference type="Proteomes" id="UP000272706">
    <property type="component" value="Unassembled WGS sequence"/>
</dbReference>
<sequence>MIDTRTPPRAASRGSAVTVDFETKCYENDWEIVLKPAYLRAVVDRCVYPFSKRRVIINNVSDRAAVEAAARATIEAGALDEYLFAEDHADAALSFFDIDKASFGRGYVYSICELVGLYASNADYLLHFASDSYPKRRHNWIEPAIDLMQSRDDLVTANLCWNDRYKEAKAESFDTAGDFLIGFGFSDQCYLAKLSVFRATIYGERNPASERYPDYADELFEKRVDAYMRNHGAKRLTHRSQSYVHRNIPKGGLKRVWRGMRPLA</sequence>
<name>A0A3A5KY52_9HYPH</name>
<evidence type="ECO:0000313" key="1">
    <source>
        <dbReference type="EMBL" id="RJT38459.1"/>
    </source>
</evidence>
<protein>
    <recommendedName>
        <fullName evidence="3">Glycosyltransferase family 2 protein</fullName>
    </recommendedName>
</protein>
<proteinExistence type="predicted"/>
<reference evidence="1 2" key="1">
    <citation type="submission" date="2018-09" db="EMBL/GenBank/DDBJ databases">
        <title>Mesorhizobium carmichaelinearum sp. nov. isolated from Carmichaelinea spp. root nodules in New Zealand.</title>
        <authorList>
            <person name="De Meyer S.E."/>
        </authorList>
    </citation>
    <scope>NUCLEOTIDE SEQUENCE [LARGE SCALE GENOMIC DNA]</scope>
    <source>
        <strain evidence="1 2">ICMP19557</strain>
    </source>
</reference>
<accession>A0A3A5KY52</accession>
<dbReference type="AlphaFoldDB" id="A0A3A5KY52"/>
<dbReference type="OrthoDB" id="628799at2"/>
<evidence type="ECO:0008006" key="3">
    <source>
        <dbReference type="Google" id="ProtNLM"/>
    </source>
</evidence>
<organism evidence="1 2">
    <name type="scientific">Mesorhizobium waimense</name>
    <dbReference type="NCBI Taxonomy" id="1300307"/>
    <lineage>
        <taxon>Bacteria</taxon>
        <taxon>Pseudomonadati</taxon>
        <taxon>Pseudomonadota</taxon>
        <taxon>Alphaproteobacteria</taxon>
        <taxon>Hyphomicrobiales</taxon>
        <taxon>Phyllobacteriaceae</taxon>
        <taxon>Mesorhizobium</taxon>
    </lineage>
</organism>
<comment type="caution">
    <text evidence="1">The sequence shown here is derived from an EMBL/GenBank/DDBJ whole genome shotgun (WGS) entry which is preliminary data.</text>
</comment>
<gene>
    <name evidence="1" type="ORF">D3227_16665</name>
</gene>
<dbReference type="EMBL" id="QZWZ01000012">
    <property type="protein sequence ID" value="RJT38459.1"/>
    <property type="molecule type" value="Genomic_DNA"/>
</dbReference>
<keyword evidence="2" id="KW-1185">Reference proteome</keyword>